<feature type="region of interest" description="Disordered" evidence="1">
    <location>
        <begin position="27"/>
        <end position="46"/>
    </location>
</feature>
<evidence type="ECO:0000313" key="4">
    <source>
        <dbReference type="Proteomes" id="UP001474421"/>
    </source>
</evidence>
<feature type="compositionally biased region" description="Low complexity" evidence="1">
    <location>
        <begin position="97"/>
        <end position="108"/>
    </location>
</feature>
<feature type="region of interest" description="Disordered" evidence="1">
    <location>
        <begin position="63"/>
        <end position="85"/>
    </location>
</feature>
<accession>A0AAW1B1U6</accession>
<evidence type="ECO:0000259" key="2">
    <source>
        <dbReference type="Pfam" id="PF23030"/>
    </source>
</evidence>
<dbReference type="EMBL" id="JAOTOJ010000009">
    <property type="protein sequence ID" value="KAK9395556.1"/>
    <property type="molecule type" value="Genomic_DNA"/>
</dbReference>
<gene>
    <name evidence="3" type="ORF">NXF25_018917</name>
</gene>
<evidence type="ECO:0000313" key="3">
    <source>
        <dbReference type="EMBL" id="KAK9395556.1"/>
    </source>
</evidence>
<dbReference type="InterPro" id="IPR042841">
    <property type="entry name" value="SCAF1"/>
</dbReference>
<dbReference type="Proteomes" id="UP001474421">
    <property type="component" value="Unassembled WGS sequence"/>
</dbReference>
<sequence length="139" mass="14345">MEEANLASLAKAQELIQATSQILTHTKSSASLARPQPPALPSHPPASHLAVLPVSYLLQGSMPLGSSSSAPTTPTGGLPGTLNQVLVGPPSAGIFASSSGTNLGSTSSEGRGDSDKYLKKLHTQERAVEEVKLAIKPYY</sequence>
<feature type="compositionally biased region" description="Low complexity" evidence="1">
    <location>
        <begin position="63"/>
        <end position="82"/>
    </location>
</feature>
<feature type="region of interest" description="Disordered" evidence="1">
    <location>
        <begin position="97"/>
        <end position="116"/>
    </location>
</feature>
<evidence type="ECO:0000256" key="1">
    <source>
        <dbReference type="SAM" id="MobiDB-lite"/>
    </source>
</evidence>
<protein>
    <submittedName>
        <fullName evidence="3">Splicing factor arginine/serine-rich 19-like</fullName>
    </submittedName>
</protein>
<dbReference type="PANTHER" id="PTHR47013:SF1">
    <property type="entry name" value="SPLICING FACTOR, ARGININE_SERINE-RICH 19"/>
    <property type="match status" value="1"/>
</dbReference>
<organism evidence="3 4">
    <name type="scientific">Crotalus adamanteus</name>
    <name type="common">Eastern diamondback rattlesnake</name>
    <dbReference type="NCBI Taxonomy" id="8729"/>
    <lineage>
        <taxon>Eukaryota</taxon>
        <taxon>Metazoa</taxon>
        <taxon>Chordata</taxon>
        <taxon>Craniata</taxon>
        <taxon>Vertebrata</taxon>
        <taxon>Euteleostomi</taxon>
        <taxon>Lepidosauria</taxon>
        <taxon>Squamata</taxon>
        <taxon>Bifurcata</taxon>
        <taxon>Unidentata</taxon>
        <taxon>Episquamata</taxon>
        <taxon>Toxicofera</taxon>
        <taxon>Serpentes</taxon>
        <taxon>Colubroidea</taxon>
        <taxon>Viperidae</taxon>
        <taxon>Crotalinae</taxon>
        <taxon>Crotalus</taxon>
    </lineage>
</organism>
<dbReference type="Pfam" id="PF23030">
    <property type="entry name" value="SCAF11-like_C"/>
    <property type="match status" value="1"/>
</dbReference>
<feature type="compositionally biased region" description="Pro residues" evidence="1">
    <location>
        <begin position="35"/>
        <end position="44"/>
    </location>
</feature>
<dbReference type="PANTHER" id="PTHR47013">
    <property type="entry name" value="SPLICING FACTOR, ARGININE/SERINE-RICH 19"/>
    <property type="match status" value="1"/>
</dbReference>
<dbReference type="InterPro" id="IPR057031">
    <property type="entry name" value="SFR19-like_C"/>
</dbReference>
<reference evidence="3 4" key="1">
    <citation type="journal article" date="2024" name="Proc. Natl. Acad. Sci. U.S.A.">
        <title>The genetic regulatory architecture and epigenomic basis for age-related changes in rattlesnake venom.</title>
        <authorList>
            <person name="Hogan M.P."/>
            <person name="Holding M.L."/>
            <person name="Nystrom G.S."/>
            <person name="Colston T.J."/>
            <person name="Bartlett D.A."/>
            <person name="Mason A.J."/>
            <person name="Ellsworth S.A."/>
            <person name="Rautsaw R.M."/>
            <person name="Lawrence K.C."/>
            <person name="Strickland J.L."/>
            <person name="He B."/>
            <person name="Fraser P."/>
            <person name="Margres M.J."/>
            <person name="Gilbert D.M."/>
            <person name="Gibbs H.L."/>
            <person name="Parkinson C.L."/>
            <person name="Rokyta D.R."/>
        </authorList>
    </citation>
    <scope>NUCLEOTIDE SEQUENCE [LARGE SCALE GENOMIC DNA]</scope>
    <source>
        <strain evidence="3">DRR0105</strain>
    </source>
</reference>
<keyword evidence="4" id="KW-1185">Reference proteome</keyword>
<comment type="caution">
    <text evidence="3">The sequence shown here is derived from an EMBL/GenBank/DDBJ whole genome shotgun (WGS) entry which is preliminary data.</text>
</comment>
<dbReference type="AlphaFoldDB" id="A0AAW1B1U6"/>
<proteinExistence type="predicted"/>
<dbReference type="GO" id="GO:0099122">
    <property type="term" value="F:RNA polymerase II C-terminal domain binding"/>
    <property type="evidence" value="ECO:0007669"/>
    <property type="project" value="TreeGrafter"/>
</dbReference>
<name>A0AAW1B1U6_CROAD</name>
<feature type="domain" description="SFR19-like C-terminal" evidence="2">
    <location>
        <begin position="113"/>
        <end position="139"/>
    </location>
</feature>